<dbReference type="SMART" id="SM00901">
    <property type="entry name" value="FRG"/>
    <property type="match status" value="1"/>
</dbReference>
<dbReference type="Pfam" id="PF08867">
    <property type="entry name" value="FRG"/>
    <property type="match status" value="1"/>
</dbReference>
<name>A0ABV8QSK1_9BACT</name>
<reference evidence="3" key="1">
    <citation type="journal article" date="2019" name="Int. J. Syst. Evol. Microbiol.">
        <title>The Global Catalogue of Microorganisms (GCM) 10K type strain sequencing project: providing services to taxonomists for standard genome sequencing and annotation.</title>
        <authorList>
            <consortium name="The Broad Institute Genomics Platform"/>
            <consortium name="The Broad Institute Genome Sequencing Center for Infectious Disease"/>
            <person name="Wu L."/>
            <person name="Ma J."/>
        </authorList>
    </citation>
    <scope>NUCLEOTIDE SEQUENCE [LARGE SCALE GENOMIC DNA]</scope>
    <source>
        <strain evidence="3">CECT 8289</strain>
    </source>
</reference>
<evidence type="ECO:0000313" key="2">
    <source>
        <dbReference type="EMBL" id="MFC4262643.1"/>
    </source>
</evidence>
<accession>A0ABV8QSK1</accession>
<gene>
    <name evidence="2" type="ORF">ACFOWM_07130</name>
</gene>
<organism evidence="2 3">
    <name type="scientific">Ferruginibacter yonginensis</name>
    <dbReference type="NCBI Taxonomy" id="1310416"/>
    <lineage>
        <taxon>Bacteria</taxon>
        <taxon>Pseudomonadati</taxon>
        <taxon>Bacteroidota</taxon>
        <taxon>Chitinophagia</taxon>
        <taxon>Chitinophagales</taxon>
        <taxon>Chitinophagaceae</taxon>
        <taxon>Ferruginibacter</taxon>
    </lineage>
</organism>
<dbReference type="RefSeq" id="WP_379708291.1">
    <property type="nucleotide sequence ID" value="NZ_JBHSCZ010000002.1"/>
</dbReference>
<evidence type="ECO:0000313" key="3">
    <source>
        <dbReference type="Proteomes" id="UP001595907"/>
    </source>
</evidence>
<dbReference type="EMBL" id="JBHSCZ010000002">
    <property type="protein sequence ID" value="MFC4262643.1"/>
    <property type="molecule type" value="Genomic_DNA"/>
</dbReference>
<evidence type="ECO:0000259" key="1">
    <source>
        <dbReference type="SMART" id="SM00901"/>
    </source>
</evidence>
<keyword evidence="3" id="KW-1185">Reference proteome</keyword>
<dbReference type="InterPro" id="IPR014966">
    <property type="entry name" value="FRG-dom"/>
</dbReference>
<feature type="domain" description="FRG" evidence="1">
    <location>
        <begin position="47"/>
        <end position="160"/>
    </location>
</feature>
<dbReference type="Proteomes" id="UP001595907">
    <property type="component" value="Unassembled WGS sequence"/>
</dbReference>
<comment type="caution">
    <text evidence="2">The sequence shown here is derived from an EMBL/GenBank/DDBJ whole genome shotgun (WGS) entry which is preliminary data.</text>
</comment>
<sequence length="362" mass="42441">MRQIFGRLTAELTKHTTPKTVGSDNGFPISTFRHLVEQVAKLSYLNKDYLLFFRGQKSDYKNTYNNSTFYPTIYRSEYLTQQELDFRFDKLNSASKILSELLTENKIEGANEIQRKKLIQWSLLQHYEVTETPLIDVTQSLRVACSFAQLANKEKSAFIYVFGLPYYSNRISVNSEHDLINIRLLSICPPQALRPYFQEGYLVGTDDITNEYSNKGELDLNNRLIAKFEIPNTERFWGKDFNRIPESALYPKGDTIEKICKEIGQELVTDIAPANIGDFLKLWTEFEQIILTDARQFNRAVHNMRDALLTLMKNRDYKYGLLKEFDYLRMFRNKLVHNPTGISNEELRRNTENLRQIKNQYQ</sequence>
<proteinExistence type="predicted"/>
<protein>
    <submittedName>
        <fullName evidence="2">FRG domain-containing protein</fullName>
    </submittedName>
</protein>